<dbReference type="Proteomes" id="UP000654279">
    <property type="component" value="Unassembled WGS sequence"/>
</dbReference>
<gene>
    <name evidence="2" type="ORF">H8699_01455</name>
</gene>
<dbReference type="EMBL" id="JACRSO010000001">
    <property type="protein sequence ID" value="MBC8528105.1"/>
    <property type="molecule type" value="Genomic_DNA"/>
</dbReference>
<keyword evidence="1" id="KW-0812">Transmembrane</keyword>
<protein>
    <submittedName>
        <fullName evidence="2">Uncharacterized protein</fullName>
    </submittedName>
</protein>
<name>A0A926D0J6_9FIRM</name>
<keyword evidence="3" id="KW-1185">Reference proteome</keyword>
<proteinExistence type="predicted"/>
<accession>A0A926D0J6</accession>
<evidence type="ECO:0000313" key="3">
    <source>
        <dbReference type="Proteomes" id="UP000654279"/>
    </source>
</evidence>
<keyword evidence="1" id="KW-1133">Transmembrane helix</keyword>
<comment type="caution">
    <text evidence="2">The sequence shown here is derived from an EMBL/GenBank/DDBJ whole genome shotgun (WGS) entry which is preliminary data.</text>
</comment>
<evidence type="ECO:0000256" key="1">
    <source>
        <dbReference type="SAM" id="Phobius"/>
    </source>
</evidence>
<sequence length="85" mass="8993">MQPKTILRGRRICLAVLALLLLAMAGLALYLVCSTLNDPSTSFPWYTGVVVSACCFALPIAAVALAYGIFCAKAKKLGLDRSGDD</sequence>
<evidence type="ECO:0000313" key="2">
    <source>
        <dbReference type="EMBL" id="MBC8528105.1"/>
    </source>
</evidence>
<reference evidence="2" key="1">
    <citation type="submission" date="2020-08" db="EMBL/GenBank/DDBJ databases">
        <title>Genome public.</title>
        <authorList>
            <person name="Liu C."/>
            <person name="Sun Q."/>
        </authorList>
    </citation>
    <scope>NUCLEOTIDE SEQUENCE</scope>
    <source>
        <strain evidence="2">NSJ-44</strain>
    </source>
</reference>
<feature type="transmembrane region" description="Helical" evidence="1">
    <location>
        <begin position="12"/>
        <end position="32"/>
    </location>
</feature>
<dbReference type="AlphaFoldDB" id="A0A926D0J6"/>
<feature type="transmembrane region" description="Helical" evidence="1">
    <location>
        <begin position="44"/>
        <end position="72"/>
    </location>
</feature>
<dbReference type="RefSeq" id="WP_249284155.1">
    <property type="nucleotide sequence ID" value="NZ_JACRSO010000001.1"/>
</dbReference>
<organism evidence="2 3">
    <name type="scientific">Luoshenia tenuis</name>
    <dbReference type="NCBI Taxonomy" id="2763654"/>
    <lineage>
        <taxon>Bacteria</taxon>
        <taxon>Bacillati</taxon>
        <taxon>Bacillota</taxon>
        <taxon>Clostridia</taxon>
        <taxon>Christensenellales</taxon>
        <taxon>Christensenellaceae</taxon>
        <taxon>Luoshenia</taxon>
    </lineage>
</organism>
<keyword evidence="1" id="KW-0472">Membrane</keyword>